<evidence type="ECO:0000313" key="2">
    <source>
        <dbReference type="Proteomes" id="UP000823775"/>
    </source>
</evidence>
<comment type="caution">
    <text evidence="1">The sequence shown here is derived from an EMBL/GenBank/DDBJ whole genome shotgun (WGS) entry which is preliminary data.</text>
</comment>
<dbReference type="EMBL" id="JACEIK010000930">
    <property type="protein sequence ID" value="MCD7463967.1"/>
    <property type="molecule type" value="Genomic_DNA"/>
</dbReference>
<protein>
    <submittedName>
        <fullName evidence="1">Uncharacterized protein</fullName>
    </submittedName>
</protein>
<organism evidence="1 2">
    <name type="scientific">Datura stramonium</name>
    <name type="common">Jimsonweed</name>
    <name type="synonym">Common thornapple</name>
    <dbReference type="NCBI Taxonomy" id="4076"/>
    <lineage>
        <taxon>Eukaryota</taxon>
        <taxon>Viridiplantae</taxon>
        <taxon>Streptophyta</taxon>
        <taxon>Embryophyta</taxon>
        <taxon>Tracheophyta</taxon>
        <taxon>Spermatophyta</taxon>
        <taxon>Magnoliopsida</taxon>
        <taxon>eudicotyledons</taxon>
        <taxon>Gunneridae</taxon>
        <taxon>Pentapetalae</taxon>
        <taxon>asterids</taxon>
        <taxon>lamiids</taxon>
        <taxon>Solanales</taxon>
        <taxon>Solanaceae</taxon>
        <taxon>Solanoideae</taxon>
        <taxon>Datureae</taxon>
        <taxon>Datura</taxon>
    </lineage>
</organism>
<keyword evidence="2" id="KW-1185">Reference proteome</keyword>
<accession>A0ABS8T095</accession>
<reference evidence="1 2" key="1">
    <citation type="journal article" date="2021" name="BMC Genomics">
        <title>Datura genome reveals duplications of psychoactive alkaloid biosynthetic genes and high mutation rate following tissue culture.</title>
        <authorList>
            <person name="Rajewski A."/>
            <person name="Carter-House D."/>
            <person name="Stajich J."/>
            <person name="Litt A."/>
        </authorList>
    </citation>
    <scope>NUCLEOTIDE SEQUENCE [LARGE SCALE GENOMIC DNA]</scope>
    <source>
        <strain evidence="1">AR-01</strain>
    </source>
</reference>
<name>A0ABS8T095_DATST</name>
<gene>
    <name evidence="1" type="ORF">HAX54_051838</name>
</gene>
<dbReference type="Proteomes" id="UP000823775">
    <property type="component" value="Unassembled WGS sequence"/>
</dbReference>
<sequence>MTGWGHDRITQSRSFESRAKGQCRRARHRRTHFRGREIIKGWYPKRETKSIEESKSYTKGKREKLRVFKSFKMSPSISIAEFIHLFELKCVELKNYIELSDWEALANLGDSLRGTWGDRLTNVYHEV</sequence>
<evidence type="ECO:0000313" key="1">
    <source>
        <dbReference type="EMBL" id="MCD7463967.1"/>
    </source>
</evidence>
<proteinExistence type="predicted"/>